<evidence type="ECO:0000313" key="2">
    <source>
        <dbReference type="Proteomes" id="UP000177309"/>
    </source>
</evidence>
<protein>
    <recommendedName>
        <fullName evidence="3">Nucleotidyltransferase</fullName>
    </recommendedName>
</protein>
<sequence>MIEKLRQRQEEILLPESNPLLQAKEKIFVYFRSLLRDEAIVAKDFTAQDWQEYISLASSQGLLQLTYWKTKHLPEPFHPPKEIFEQLRQAFMANYVKFLQTEQQLKVLCGAFNTAGIKVLLLKGPAFAQSIYPHPALRSFSDIDILVNPENVTKTKAVLRQLDYQSHTQEFEHFQGLRNEESFSSKGKTPALKSIDLHWDIHCFFGILKHVSVKDYFDNSISITTPQLAFLTLNPVDALIHAAVHMRMTHHGSFRLSWVADMAMLIKQLISLDDWQRLKRKSQDIGATLVVGESLKLAEFFFGTGLPADFIKAGGWPKATKRESIDLNHAIRRNQNNLSWLLARWPRRLHPLKQIILFGNLLAERLGPKIRR</sequence>
<dbReference type="AlphaFoldDB" id="A0A1F4TLM9"/>
<reference evidence="1 2" key="1">
    <citation type="journal article" date="2016" name="Nat. Commun.">
        <title>Thousands of microbial genomes shed light on interconnected biogeochemical processes in an aquifer system.</title>
        <authorList>
            <person name="Anantharaman K."/>
            <person name="Brown C.T."/>
            <person name="Hug L.A."/>
            <person name="Sharon I."/>
            <person name="Castelle C.J."/>
            <person name="Probst A.J."/>
            <person name="Thomas B.C."/>
            <person name="Singh A."/>
            <person name="Wilkins M.J."/>
            <person name="Karaoz U."/>
            <person name="Brodie E.L."/>
            <person name="Williams K.H."/>
            <person name="Hubbard S.S."/>
            <person name="Banfield J.F."/>
        </authorList>
    </citation>
    <scope>NUCLEOTIDE SEQUENCE [LARGE SCALE GENOMIC DNA]</scope>
</reference>
<gene>
    <name evidence="1" type="ORF">A2462_02200</name>
</gene>
<accession>A0A1F4TLM9</accession>
<comment type="caution">
    <text evidence="1">The sequence shown here is derived from an EMBL/GenBank/DDBJ whole genome shotgun (WGS) entry which is preliminary data.</text>
</comment>
<dbReference type="Pfam" id="PF14907">
    <property type="entry name" value="NTP_transf_5"/>
    <property type="match status" value="1"/>
</dbReference>
<proteinExistence type="predicted"/>
<organism evidence="1 2">
    <name type="scientific">candidate division WOR-1 bacterium RIFOXYC2_FULL_41_25</name>
    <dbReference type="NCBI Taxonomy" id="1802586"/>
    <lineage>
        <taxon>Bacteria</taxon>
        <taxon>Bacillati</taxon>
        <taxon>Saganbacteria</taxon>
    </lineage>
</organism>
<dbReference type="Proteomes" id="UP000177309">
    <property type="component" value="Unassembled WGS sequence"/>
</dbReference>
<evidence type="ECO:0008006" key="3">
    <source>
        <dbReference type="Google" id="ProtNLM"/>
    </source>
</evidence>
<dbReference type="EMBL" id="MEUI01000030">
    <property type="protein sequence ID" value="OGC33641.1"/>
    <property type="molecule type" value="Genomic_DNA"/>
</dbReference>
<dbReference type="InterPro" id="IPR039498">
    <property type="entry name" value="NTP_transf_5"/>
</dbReference>
<evidence type="ECO:0000313" key="1">
    <source>
        <dbReference type="EMBL" id="OGC33641.1"/>
    </source>
</evidence>
<name>A0A1F4TLM9_UNCSA</name>